<dbReference type="PIRSF" id="PIRSF031780">
    <property type="entry name" value="UCP031780"/>
    <property type="match status" value="1"/>
</dbReference>
<name>A0ABZ2FZI1_9SPHN</name>
<gene>
    <name evidence="1" type="ORF">V6R86_06035</name>
</gene>
<keyword evidence="2" id="KW-1185">Reference proteome</keyword>
<dbReference type="RefSeq" id="WP_338502881.1">
    <property type="nucleotide sequence ID" value="NZ_CP145607.1"/>
</dbReference>
<sequence length="108" mass="12240">MTTFDDRERAFETKFAHDEEMKFRVIARRNKLVGHWAAGLMKLSAVEAEAYAKDVVRADFEEAGDEDVIRKILGDLTAANIEIDDAAIRQQLADKTVEARRQLMEAQG</sequence>
<reference evidence="1 2" key="1">
    <citation type="submission" date="2024-02" db="EMBL/GenBank/DDBJ databases">
        <title>Full genome sequence of Sphingomonas kaistensis.</title>
        <authorList>
            <person name="Poletto B.L."/>
            <person name="Silva G."/>
            <person name="Galante D."/>
            <person name="Campos K.R."/>
            <person name="Santos M.B.N."/>
            <person name="Sacchi C.T."/>
        </authorList>
    </citation>
    <scope>NUCLEOTIDE SEQUENCE [LARGE SCALE GENOMIC DNA]</scope>
    <source>
        <strain evidence="1 2">MA4R</strain>
    </source>
</reference>
<evidence type="ECO:0000313" key="1">
    <source>
        <dbReference type="EMBL" id="WWM70251.1"/>
    </source>
</evidence>
<dbReference type="Proteomes" id="UP001382935">
    <property type="component" value="Chromosome"/>
</dbReference>
<accession>A0ABZ2FZI1</accession>
<dbReference type="Gene3D" id="1.10.790.20">
    <property type="entry name" value="Domain of unknown function DUF1476"/>
    <property type="match status" value="1"/>
</dbReference>
<proteinExistence type="predicted"/>
<evidence type="ECO:0000313" key="2">
    <source>
        <dbReference type="Proteomes" id="UP001382935"/>
    </source>
</evidence>
<dbReference type="EMBL" id="CP145607">
    <property type="protein sequence ID" value="WWM70251.1"/>
    <property type="molecule type" value="Genomic_DNA"/>
</dbReference>
<protein>
    <submittedName>
        <fullName evidence="1">DUF1476 domain-containing protein</fullName>
    </submittedName>
</protein>
<organism evidence="1 2">
    <name type="scientific">Sphingomonas kaistensis</name>
    <dbReference type="NCBI Taxonomy" id="298708"/>
    <lineage>
        <taxon>Bacteria</taxon>
        <taxon>Pseudomonadati</taxon>
        <taxon>Pseudomonadota</taxon>
        <taxon>Alphaproteobacteria</taxon>
        <taxon>Sphingomonadales</taxon>
        <taxon>Sphingomonadaceae</taxon>
        <taxon>Sphingomonas</taxon>
    </lineage>
</organism>
<dbReference type="Pfam" id="PF07345">
    <property type="entry name" value="ATPaseInh_sub_z"/>
    <property type="match status" value="1"/>
</dbReference>
<dbReference type="InterPro" id="IPR009945">
    <property type="entry name" value="ATPase_inh_sub_z"/>
</dbReference>
<dbReference type="InterPro" id="IPR038293">
    <property type="entry name" value="ATPase_inh_sub_z_sf"/>
</dbReference>